<dbReference type="InterPro" id="IPR029062">
    <property type="entry name" value="Class_I_gatase-like"/>
</dbReference>
<evidence type="ECO:0000313" key="1">
    <source>
        <dbReference type="EMBL" id="MBC9249553.1"/>
    </source>
</evidence>
<dbReference type="Pfam" id="PF07722">
    <property type="entry name" value="Peptidase_C26"/>
    <property type="match status" value="1"/>
</dbReference>
<dbReference type="Proteomes" id="UP000744555">
    <property type="component" value="Unassembled WGS sequence"/>
</dbReference>
<organism evidence="1 2">
    <name type="scientific">Aquipseudomonas alcaligenes</name>
    <name type="common">Pseudomonas alcaligenes</name>
    <dbReference type="NCBI Taxonomy" id="43263"/>
    <lineage>
        <taxon>Bacteria</taxon>
        <taxon>Pseudomonadati</taxon>
        <taxon>Pseudomonadota</taxon>
        <taxon>Gammaproteobacteria</taxon>
        <taxon>Pseudomonadales</taxon>
        <taxon>Pseudomonadaceae</taxon>
        <taxon>Aquipseudomonas</taxon>
    </lineage>
</organism>
<name>A0ABR7RZG8_AQUAC</name>
<keyword evidence="2" id="KW-1185">Reference proteome</keyword>
<dbReference type="Gene3D" id="3.40.50.880">
    <property type="match status" value="1"/>
</dbReference>
<dbReference type="RefSeq" id="WP_187804682.1">
    <property type="nucleotide sequence ID" value="NZ_LZEU01000001.1"/>
</dbReference>
<evidence type="ECO:0008006" key="3">
    <source>
        <dbReference type="Google" id="ProtNLM"/>
    </source>
</evidence>
<evidence type="ECO:0000313" key="2">
    <source>
        <dbReference type="Proteomes" id="UP000744555"/>
    </source>
</evidence>
<dbReference type="PANTHER" id="PTHR43235">
    <property type="entry name" value="GLUTAMINE AMIDOTRANSFERASE PB2B2.05-RELATED"/>
    <property type="match status" value="1"/>
</dbReference>
<protein>
    <recommendedName>
        <fullName evidence="3">Gamma-glutamyl-gamma-aminobutyrate hydrolase</fullName>
    </recommendedName>
</protein>
<dbReference type="PANTHER" id="PTHR43235:SF1">
    <property type="entry name" value="GLUTAMINE AMIDOTRANSFERASE PB2B2.05-RELATED"/>
    <property type="match status" value="1"/>
</dbReference>
<dbReference type="CDD" id="cd01745">
    <property type="entry name" value="GATase1_2"/>
    <property type="match status" value="1"/>
</dbReference>
<reference evidence="1 2" key="1">
    <citation type="submission" date="2016-06" db="EMBL/GenBank/DDBJ databases">
        <authorList>
            <person name="Ramos C."/>
            <person name="Pintado A."/>
            <person name="Crespo-Gomez J.I."/>
        </authorList>
    </citation>
    <scope>NUCLEOTIDE SEQUENCE [LARGE SCALE GENOMIC DNA]</scope>
    <source>
        <strain evidence="1 2">AVO110</strain>
    </source>
</reference>
<dbReference type="SUPFAM" id="SSF52317">
    <property type="entry name" value="Class I glutamine amidotransferase-like"/>
    <property type="match status" value="1"/>
</dbReference>
<dbReference type="InterPro" id="IPR044668">
    <property type="entry name" value="PuuD-like"/>
</dbReference>
<dbReference type="InterPro" id="IPR011697">
    <property type="entry name" value="Peptidase_C26"/>
</dbReference>
<dbReference type="EMBL" id="LZEU01000001">
    <property type="protein sequence ID" value="MBC9249553.1"/>
    <property type="molecule type" value="Genomic_DNA"/>
</dbReference>
<dbReference type="PROSITE" id="PS51273">
    <property type="entry name" value="GATASE_TYPE_1"/>
    <property type="match status" value="1"/>
</dbReference>
<sequence length="256" mass="28287">MRRPLIALSLCRWQLKDRDEGWYHLVGEKYVRVITNYGAFPFTVPALASDLDIDTVLENVSGLIFGGSISNIHPSFYGDDSEGVGLEDRDRDATVFPLMAAAIERGIPVLGICRGIQEMNVLFGGTLHRHVHEVEGRLDHREIDAEDEVCYAPIHDVTLTEGGVLHALHGVTQLRVNSLHGQGIARLGEGLQVEAVAEDGQIEAISVKGAKSFALAVQWHPEYHSRENPDYDLFITAFHDAVKDYQLSRSNSMACA</sequence>
<proteinExistence type="predicted"/>
<gene>
    <name evidence="1" type="ORF">A9179_04590</name>
</gene>
<comment type="caution">
    <text evidence="1">The sequence shown here is derived from an EMBL/GenBank/DDBJ whole genome shotgun (WGS) entry which is preliminary data.</text>
</comment>
<accession>A0ABR7RZG8</accession>